<name>A0AAV2GIP2_9ROSI</name>
<evidence type="ECO:0000313" key="2">
    <source>
        <dbReference type="Proteomes" id="UP001497516"/>
    </source>
</evidence>
<organism evidence="1 2">
    <name type="scientific">Linum trigynum</name>
    <dbReference type="NCBI Taxonomy" id="586398"/>
    <lineage>
        <taxon>Eukaryota</taxon>
        <taxon>Viridiplantae</taxon>
        <taxon>Streptophyta</taxon>
        <taxon>Embryophyta</taxon>
        <taxon>Tracheophyta</taxon>
        <taxon>Spermatophyta</taxon>
        <taxon>Magnoliopsida</taxon>
        <taxon>eudicotyledons</taxon>
        <taxon>Gunneridae</taxon>
        <taxon>Pentapetalae</taxon>
        <taxon>rosids</taxon>
        <taxon>fabids</taxon>
        <taxon>Malpighiales</taxon>
        <taxon>Linaceae</taxon>
        <taxon>Linum</taxon>
    </lineage>
</organism>
<dbReference type="AlphaFoldDB" id="A0AAV2GIP2"/>
<reference evidence="1 2" key="1">
    <citation type="submission" date="2024-04" db="EMBL/GenBank/DDBJ databases">
        <authorList>
            <person name="Fracassetti M."/>
        </authorList>
    </citation>
    <scope>NUCLEOTIDE SEQUENCE [LARGE SCALE GENOMIC DNA]</scope>
</reference>
<sequence>MVFAVTFTGTLFFEPIPSNYHRHIQSFASRPFLPSYHVPFPELVELGLDVQGFIRNLGWEFLLDQPFSSLVCPDLARYFFSNFRSPGLASRTFSSIVFGHLFTLHLDDLSDTLHIPRVGEALADASELELFAFHYADEFHQLTGVLPGDGLLMPVTSLLPSLRLLHYCITRVFVPRADSLDLVLPLDLWIISHAVHGVPLDYAHLVFGNLLRFSNASLDGPLAFGPLVTSLLLELHLPLSPFLTMTPSLYPPAYHVLDVLEIAVEGENNDNDIVWVSSGSSSSGSSDDGPGLEPFVEALQALLEYGSDDASDGA</sequence>
<evidence type="ECO:0000313" key="1">
    <source>
        <dbReference type="EMBL" id="CAL1410282.1"/>
    </source>
</evidence>
<dbReference type="Proteomes" id="UP001497516">
    <property type="component" value="Chromosome 9"/>
</dbReference>
<keyword evidence="2" id="KW-1185">Reference proteome</keyword>
<proteinExistence type="predicted"/>
<protein>
    <submittedName>
        <fullName evidence="1">Uncharacterized protein</fullName>
    </submittedName>
</protein>
<dbReference type="EMBL" id="OZ034822">
    <property type="protein sequence ID" value="CAL1410282.1"/>
    <property type="molecule type" value="Genomic_DNA"/>
</dbReference>
<gene>
    <name evidence="1" type="ORF">LTRI10_LOCUS49714</name>
</gene>
<accession>A0AAV2GIP2</accession>